<dbReference type="Gene3D" id="3.30.420.10">
    <property type="entry name" value="Ribonuclease H-like superfamily/Ribonuclease H"/>
    <property type="match status" value="1"/>
</dbReference>
<dbReference type="SMART" id="SM00482">
    <property type="entry name" value="POLAc"/>
    <property type="match status" value="1"/>
</dbReference>
<name>A0A2U8UKI9_9CAUD</name>
<dbReference type="PANTHER" id="PTHR10133:SF27">
    <property type="entry name" value="DNA POLYMERASE NU"/>
    <property type="match status" value="1"/>
</dbReference>
<dbReference type="GO" id="GO:0006302">
    <property type="term" value="P:double-strand break repair"/>
    <property type="evidence" value="ECO:0007669"/>
    <property type="project" value="TreeGrafter"/>
</dbReference>
<evidence type="ECO:0000256" key="2">
    <source>
        <dbReference type="ARBA" id="ARBA00023109"/>
    </source>
</evidence>
<protein>
    <submittedName>
        <fullName evidence="4">DNA polymerase I</fullName>
    </submittedName>
</protein>
<feature type="domain" description="DNA-directed DNA polymerase family A palm" evidence="3">
    <location>
        <begin position="378"/>
        <end position="559"/>
    </location>
</feature>
<dbReference type="EMBL" id="MH153810">
    <property type="protein sequence ID" value="AWN04254.1"/>
    <property type="molecule type" value="Genomic_DNA"/>
</dbReference>
<dbReference type="GO" id="GO:0039693">
    <property type="term" value="P:viral DNA genome replication"/>
    <property type="evidence" value="ECO:0007669"/>
    <property type="project" value="UniProtKB-KW"/>
</dbReference>
<proteinExistence type="predicted"/>
<keyword evidence="2" id="KW-1194">Viral DNA replication</keyword>
<evidence type="ECO:0000313" key="4">
    <source>
        <dbReference type="EMBL" id="AWN04254.1"/>
    </source>
</evidence>
<keyword evidence="5" id="KW-1185">Reference proteome</keyword>
<dbReference type="InterPro" id="IPR036397">
    <property type="entry name" value="RNaseH_sf"/>
</dbReference>
<dbReference type="InterPro" id="IPR002298">
    <property type="entry name" value="DNA_polymerase_A"/>
</dbReference>
<dbReference type="Gene3D" id="3.30.70.370">
    <property type="match status" value="1"/>
</dbReference>
<reference evidence="5" key="1">
    <citation type="submission" date="2018-03" db="EMBL/GenBank/DDBJ databases">
        <authorList>
            <person name="Keele B.F."/>
        </authorList>
    </citation>
    <scope>NUCLEOTIDE SEQUENCE [LARGE SCALE GENOMIC DNA]</scope>
</reference>
<dbReference type="GO" id="GO:0006261">
    <property type="term" value="P:DNA-templated DNA replication"/>
    <property type="evidence" value="ECO:0007669"/>
    <property type="project" value="InterPro"/>
</dbReference>
<dbReference type="Proteomes" id="UP000246591">
    <property type="component" value="Segment"/>
</dbReference>
<dbReference type="SUPFAM" id="SSF53098">
    <property type="entry name" value="Ribonuclease H-like"/>
    <property type="match status" value="1"/>
</dbReference>
<dbReference type="InterPro" id="IPR012337">
    <property type="entry name" value="RNaseH-like_sf"/>
</dbReference>
<dbReference type="InterPro" id="IPR043502">
    <property type="entry name" value="DNA/RNA_pol_sf"/>
</dbReference>
<organism evidence="4 5">
    <name type="scientific">Gordonia phage Sour</name>
    <dbReference type="NCBI Taxonomy" id="2182349"/>
    <lineage>
        <taxon>Viruses</taxon>
        <taxon>Duplodnaviria</taxon>
        <taxon>Heunggongvirae</taxon>
        <taxon>Uroviricota</taxon>
        <taxon>Caudoviricetes</taxon>
        <taxon>Sourvirus</taxon>
        <taxon>Sourvirus sour</taxon>
    </lineage>
</organism>
<dbReference type="GeneID" id="40102518"/>
<dbReference type="InterPro" id="IPR001098">
    <property type="entry name" value="DNA-dir_DNA_pol_A_palm_dom"/>
</dbReference>
<dbReference type="Gene3D" id="1.10.150.20">
    <property type="entry name" value="5' to 3' exonuclease, C-terminal subdomain"/>
    <property type="match status" value="1"/>
</dbReference>
<keyword evidence="1" id="KW-0235">DNA replication</keyword>
<gene>
    <name evidence="4" type="primary">53</name>
    <name evidence="4" type="ORF">PBI_SOUR_53</name>
</gene>
<dbReference type="PANTHER" id="PTHR10133">
    <property type="entry name" value="DNA POLYMERASE I"/>
    <property type="match status" value="1"/>
</dbReference>
<dbReference type="Pfam" id="PF00476">
    <property type="entry name" value="DNA_pol_A"/>
    <property type="match status" value="1"/>
</dbReference>
<evidence type="ECO:0000256" key="1">
    <source>
        <dbReference type="ARBA" id="ARBA00022705"/>
    </source>
</evidence>
<sequence>MPDRSWYDPVLNSMMHTGRNATEAVVELIHTTAPETVWVATDIETPGLKRQFEINCVTASWQVGERMTSILLDPDRTDGDDIALRSLYDHAGQIILHNAPFDIPGLVRSGHLTIDQIDKVLDTLVLARFAEPDSYLGKKLEQLASRHLGMVNHGGMSLAFKAAGYNNEEIGYANLDIDAAIYRQGAMADTAVTLKLAELLIEMGIELTLDHPFASHGAATRSEAEEILAVPIRVHQIMLKRTARGMVADLDYLHDYADEVADEREISANLLAEHGLEGGAGKGPKIVVAIEEMGELPEGWPRTKTGKLKATKELLDDLDHPLATAQRHLADTDRILGYLDAVRATAAVTGRCHPQCGTLGASTTGRMSYAAPPLQQFSARARPILTSEEELWSIDWSQIEPVTMANMAHDVEFLAPFEAGEDLYEPIMLAAGIDRPLAKAMLLATMYGQGIGSLARRIGHTQESAQQIKRQMLSSMPKCARFMTQVTQIAETHGRIVTVGGRILPVDPRGVFRAVNYICQGSAADVMNNAIIECDRAGLGDHINLAMHDELVISGPEEVAIEVERIMQQPPERLADWAQRTPVLRTDRQSMNHSWQKV</sequence>
<evidence type="ECO:0000313" key="5">
    <source>
        <dbReference type="Proteomes" id="UP000246591"/>
    </source>
</evidence>
<dbReference type="GO" id="GO:0003677">
    <property type="term" value="F:DNA binding"/>
    <property type="evidence" value="ECO:0007669"/>
    <property type="project" value="InterPro"/>
</dbReference>
<dbReference type="SUPFAM" id="SSF56672">
    <property type="entry name" value="DNA/RNA polymerases"/>
    <property type="match status" value="1"/>
</dbReference>
<dbReference type="GO" id="GO:0003887">
    <property type="term" value="F:DNA-directed DNA polymerase activity"/>
    <property type="evidence" value="ECO:0007669"/>
    <property type="project" value="InterPro"/>
</dbReference>
<dbReference type="RefSeq" id="YP_009625624.1">
    <property type="nucleotide sequence ID" value="NC_042132.1"/>
</dbReference>
<dbReference type="KEGG" id="vg:40102518"/>
<accession>A0A2U8UKI9</accession>
<evidence type="ECO:0000259" key="3">
    <source>
        <dbReference type="SMART" id="SM00482"/>
    </source>
</evidence>